<dbReference type="NCBIfam" id="NF009466">
    <property type="entry name" value="PRK12826.1-2"/>
    <property type="match status" value="1"/>
</dbReference>
<evidence type="ECO:0000313" key="5">
    <source>
        <dbReference type="Proteomes" id="UP000626844"/>
    </source>
</evidence>
<proteinExistence type="inferred from homology"/>
<feature type="domain" description="Ketoreductase" evidence="3">
    <location>
        <begin position="6"/>
        <end position="184"/>
    </location>
</feature>
<dbReference type="PANTHER" id="PTHR42879">
    <property type="entry name" value="3-OXOACYL-(ACYL-CARRIER-PROTEIN) REDUCTASE"/>
    <property type="match status" value="1"/>
</dbReference>
<gene>
    <name evidence="4" type="ORF">IC621_26050</name>
</gene>
<dbReference type="PRINTS" id="PR00081">
    <property type="entry name" value="GDHRDH"/>
</dbReference>
<evidence type="ECO:0000256" key="1">
    <source>
        <dbReference type="ARBA" id="ARBA00006484"/>
    </source>
</evidence>
<dbReference type="GO" id="GO:0016491">
    <property type="term" value="F:oxidoreductase activity"/>
    <property type="evidence" value="ECO:0007669"/>
    <property type="project" value="UniProtKB-KW"/>
</dbReference>
<dbReference type="GO" id="GO:0032787">
    <property type="term" value="P:monocarboxylic acid metabolic process"/>
    <property type="evidence" value="ECO:0007669"/>
    <property type="project" value="UniProtKB-ARBA"/>
</dbReference>
<dbReference type="FunFam" id="3.40.50.720:FF:000173">
    <property type="entry name" value="3-oxoacyl-[acyl-carrier protein] reductase"/>
    <property type="match status" value="1"/>
</dbReference>
<dbReference type="EMBL" id="JACXAI010000071">
    <property type="protein sequence ID" value="MBD1383610.1"/>
    <property type="molecule type" value="Genomic_DNA"/>
</dbReference>
<evidence type="ECO:0000259" key="3">
    <source>
        <dbReference type="SMART" id="SM00822"/>
    </source>
</evidence>
<organism evidence="4 5">
    <name type="scientific">Metabacillus arenae</name>
    <dbReference type="NCBI Taxonomy" id="2771434"/>
    <lineage>
        <taxon>Bacteria</taxon>
        <taxon>Bacillati</taxon>
        <taxon>Bacillota</taxon>
        <taxon>Bacilli</taxon>
        <taxon>Bacillales</taxon>
        <taxon>Bacillaceae</taxon>
        <taxon>Metabacillus</taxon>
    </lineage>
</organism>
<dbReference type="PANTHER" id="PTHR42879:SF2">
    <property type="entry name" value="3-OXOACYL-[ACYL-CARRIER-PROTEIN] REDUCTASE FABG"/>
    <property type="match status" value="1"/>
</dbReference>
<dbReference type="PRINTS" id="PR00080">
    <property type="entry name" value="SDRFAMILY"/>
</dbReference>
<dbReference type="Pfam" id="PF13561">
    <property type="entry name" value="adh_short_C2"/>
    <property type="match status" value="1"/>
</dbReference>
<dbReference type="Gene3D" id="3.40.50.720">
    <property type="entry name" value="NAD(P)-binding Rossmann-like Domain"/>
    <property type="match status" value="1"/>
</dbReference>
<keyword evidence="2" id="KW-0560">Oxidoreductase</keyword>
<dbReference type="SUPFAM" id="SSF51735">
    <property type="entry name" value="NAD(P)-binding Rossmann-fold domains"/>
    <property type="match status" value="1"/>
</dbReference>
<dbReference type="InterPro" id="IPR057326">
    <property type="entry name" value="KR_dom"/>
</dbReference>
<dbReference type="RefSeq" id="WP_191162931.1">
    <property type="nucleotide sequence ID" value="NZ_JACXAI010000071.1"/>
</dbReference>
<dbReference type="SMART" id="SM00822">
    <property type="entry name" value="PKS_KR"/>
    <property type="match status" value="1"/>
</dbReference>
<dbReference type="InterPro" id="IPR050259">
    <property type="entry name" value="SDR"/>
</dbReference>
<comment type="similarity">
    <text evidence="1">Belongs to the short-chain dehydrogenases/reductases (SDR) family.</text>
</comment>
<dbReference type="InterPro" id="IPR020904">
    <property type="entry name" value="Sc_DH/Rdtase_CS"/>
</dbReference>
<protein>
    <submittedName>
        <fullName evidence="4">SDR family oxidoreductase</fullName>
    </submittedName>
</protein>
<dbReference type="InterPro" id="IPR002347">
    <property type="entry name" value="SDR_fam"/>
</dbReference>
<name>A0A926NMU6_9BACI</name>
<reference evidence="4" key="1">
    <citation type="submission" date="2020-09" db="EMBL/GenBank/DDBJ databases">
        <title>A novel bacterium of genus Bacillus, isolated from South China Sea.</title>
        <authorList>
            <person name="Huang H."/>
            <person name="Mo K."/>
            <person name="Hu Y."/>
        </authorList>
    </citation>
    <scope>NUCLEOTIDE SEQUENCE</scope>
    <source>
        <strain evidence="4">IB182487</strain>
    </source>
</reference>
<sequence>MNVKGQVILVTGSGSGIGEGIATKLAENGAKVVINDIDLSKAETIAHRLRENGYEAIGLQADITVSEQVKQMVDTIIIRYQRIDGLVNNTGVVRDNLILKMPEEDFDFVLNVNLKGAWICSKAVLGQMKQQEYGRIVNISSRAWLGQAGQSNYSASKGGLVSLTRALALEFAKFNVTVNCIAPGLIDTPLIRSLKPEVQENLMKAQPTPIIGQPYDIANTVLFFTSEEARYITGQVLHVDGGKSLGARNL</sequence>
<accession>A0A926NMU6</accession>
<keyword evidence="5" id="KW-1185">Reference proteome</keyword>
<dbReference type="Proteomes" id="UP000626844">
    <property type="component" value="Unassembled WGS sequence"/>
</dbReference>
<comment type="caution">
    <text evidence="4">The sequence shown here is derived from an EMBL/GenBank/DDBJ whole genome shotgun (WGS) entry which is preliminary data.</text>
</comment>
<dbReference type="InterPro" id="IPR036291">
    <property type="entry name" value="NAD(P)-bd_dom_sf"/>
</dbReference>
<evidence type="ECO:0000313" key="4">
    <source>
        <dbReference type="EMBL" id="MBD1383610.1"/>
    </source>
</evidence>
<dbReference type="AlphaFoldDB" id="A0A926NMU6"/>
<dbReference type="NCBIfam" id="NF005559">
    <property type="entry name" value="PRK07231.1"/>
    <property type="match status" value="1"/>
</dbReference>
<evidence type="ECO:0000256" key="2">
    <source>
        <dbReference type="ARBA" id="ARBA00023002"/>
    </source>
</evidence>
<dbReference type="PROSITE" id="PS00061">
    <property type="entry name" value="ADH_SHORT"/>
    <property type="match status" value="1"/>
</dbReference>